<dbReference type="Pfam" id="PF05096">
    <property type="entry name" value="Glu_cyclase_2"/>
    <property type="match status" value="1"/>
</dbReference>
<gene>
    <name evidence="2" type="ORF">DVH24_019727</name>
</gene>
<dbReference type="GO" id="GO:0016603">
    <property type="term" value="F:glutaminyl-peptide cyclotransferase activity"/>
    <property type="evidence" value="ECO:0007669"/>
    <property type="project" value="InterPro"/>
</dbReference>
<dbReference type="STRING" id="3750.A0A498I1N5"/>
<organism evidence="2 3">
    <name type="scientific">Malus domestica</name>
    <name type="common">Apple</name>
    <name type="synonym">Pyrus malus</name>
    <dbReference type="NCBI Taxonomy" id="3750"/>
    <lineage>
        <taxon>Eukaryota</taxon>
        <taxon>Viridiplantae</taxon>
        <taxon>Streptophyta</taxon>
        <taxon>Embryophyta</taxon>
        <taxon>Tracheophyta</taxon>
        <taxon>Spermatophyta</taxon>
        <taxon>Magnoliopsida</taxon>
        <taxon>eudicotyledons</taxon>
        <taxon>Gunneridae</taxon>
        <taxon>Pentapetalae</taxon>
        <taxon>rosids</taxon>
        <taxon>fabids</taxon>
        <taxon>Rosales</taxon>
        <taxon>Rosaceae</taxon>
        <taxon>Amygdaloideae</taxon>
        <taxon>Maleae</taxon>
        <taxon>Malus</taxon>
    </lineage>
</organism>
<keyword evidence="1" id="KW-0812">Transmembrane</keyword>
<protein>
    <submittedName>
        <fullName evidence="2">Uncharacterized protein</fullName>
    </submittedName>
</protein>
<name>A0A498I1N5_MALDO</name>
<dbReference type="InterPro" id="IPR007788">
    <property type="entry name" value="QCT"/>
</dbReference>
<keyword evidence="1" id="KW-1133">Transmembrane helix</keyword>
<evidence type="ECO:0000313" key="3">
    <source>
        <dbReference type="Proteomes" id="UP000290289"/>
    </source>
</evidence>
<sequence length="94" mass="10224">MDGDFLCSSELMAAFLMLGVLILLGISSNMWSTVIYADVSPGIYSIEVVNEFPHDPDAFTQGLLDAGNDSLFESTGLYGKSSVRKVAIRIEICR</sequence>
<keyword evidence="3" id="KW-1185">Reference proteome</keyword>
<dbReference type="Proteomes" id="UP000290289">
    <property type="component" value="Chromosome 14"/>
</dbReference>
<feature type="transmembrane region" description="Helical" evidence="1">
    <location>
        <begin position="12"/>
        <end position="31"/>
    </location>
</feature>
<dbReference type="PANTHER" id="PTHR31270:SF1">
    <property type="entry name" value="GLUTAMINYL-PEPTIDE CYCLOTRANSFERASE"/>
    <property type="match status" value="1"/>
</dbReference>
<reference evidence="2 3" key="1">
    <citation type="submission" date="2018-10" db="EMBL/GenBank/DDBJ databases">
        <title>A high-quality apple genome assembly.</title>
        <authorList>
            <person name="Hu J."/>
        </authorList>
    </citation>
    <scope>NUCLEOTIDE SEQUENCE [LARGE SCALE GENOMIC DNA]</scope>
    <source>
        <strain evidence="3">cv. HFTH1</strain>
        <tissue evidence="2">Young leaf</tissue>
    </source>
</reference>
<keyword evidence="1" id="KW-0472">Membrane</keyword>
<dbReference type="Gramene" id="mRNA:MD14G0075600">
    <property type="protein sequence ID" value="mRNA:MD14G0075600"/>
    <property type="gene ID" value="MD14G0075600"/>
</dbReference>
<dbReference type="SMR" id="A0A498I1N5"/>
<dbReference type="EMBL" id="RDQH01000340">
    <property type="protein sequence ID" value="RXH76839.1"/>
    <property type="molecule type" value="Genomic_DNA"/>
</dbReference>
<comment type="caution">
    <text evidence="2">The sequence shown here is derived from an EMBL/GenBank/DDBJ whole genome shotgun (WGS) entry which is preliminary data.</text>
</comment>
<dbReference type="OrthoDB" id="409395at2759"/>
<proteinExistence type="predicted"/>
<dbReference type="AlphaFoldDB" id="A0A498I1N5"/>
<evidence type="ECO:0000313" key="2">
    <source>
        <dbReference type="EMBL" id="RXH76839.1"/>
    </source>
</evidence>
<evidence type="ECO:0000256" key="1">
    <source>
        <dbReference type="SAM" id="Phobius"/>
    </source>
</evidence>
<accession>A0A498I1N5</accession>
<dbReference type="PANTHER" id="PTHR31270">
    <property type="entry name" value="GLUTAMINYL-PEPTIDE CYCLOTRANSFERASE"/>
    <property type="match status" value="1"/>
</dbReference>